<evidence type="ECO:0000313" key="2">
    <source>
        <dbReference type="Proteomes" id="UP000562395"/>
    </source>
</evidence>
<protein>
    <submittedName>
        <fullName evidence="1">Uncharacterized protein</fullName>
    </submittedName>
</protein>
<proteinExistence type="predicted"/>
<reference evidence="1 2" key="1">
    <citation type="submission" date="2020-08" db="EMBL/GenBank/DDBJ databases">
        <title>Genomic Encyclopedia of Type Strains, Phase IV (KMG-IV): sequencing the most valuable type-strain genomes for metagenomic binning, comparative biology and taxonomic classification.</title>
        <authorList>
            <person name="Goeker M."/>
        </authorList>
    </citation>
    <scope>NUCLEOTIDE SEQUENCE [LARGE SCALE GENOMIC DNA]</scope>
    <source>
        <strain evidence="1 2">DSM 14552</strain>
    </source>
</reference>
<comment type="caution">
    <text evidence="1">The sequence shown here is derived from an EMBL/GenBank/DDBJ whole genome shotgun (WGS) entry which is preliminary data.</text>
</comment>
<dbReference type="EMBL" id="JACICY010000018">
    <property type="protein sequence ID" value="MBB3862646.1"/>
    <property type="molecule type" value="Genomic_DNA"/>
</dbReference>
<gene>
    <name evidence="1" type="ORF">GGQ88_003948</name>
</gene>
<organism evidence="1 2">
    <name type="scientific">Novosphingobium hassiacum</name>
    <dbReference type="NCBI Taxonomy" id="173676"/>
    <lineage>
        <taxon>Bacteria</taxon>
        <taxon>Pseudomonadati</taxon>
        <taxon>Pseudomonadota</taxon>
        <taxon>Alphaproteobacteria</taxon>
        <taxon>Sphingomonadales</taxon>
        <taxon>Sphingomonadaceae</taxon>
        <taxon>Novosphingobium</taxon>
    </lineage>
</organism>
<sequence length="34" mass="3853">MSSFLMNATHDVVFTGLQMIWSKSCVRKHTPLVS</sequence>
<accession>A0A7W6A025</accession>
<evidence type="ECO:0000313" key="1">
    <source>
        <dbReference type="EMBL" id="MBB3862646.1"/>
    </source>
</evidence>
<dbReference type="AlphaFoldDB" id="A0A7W6A025"/>
<dbReference type="Proteomes" id="UP000562395">
    <property type="component" value="Unassembled WGS sequence"/>
</dbReference>
<name>A0A7W6A025_9SPHN</name>
<keyword evidence="2" id="KW-1185">Reference proteome</keyword>